<evidence type="ECO:0000313" key="4">
    <source>
        <dbReference type="Proteomes" id="UP000236950"/>
    </source>
</evidence>
<dbReference type="EMBL" id="JALY01000263">
    <property type="protein sequence ID" value="POZ89764.1"/>
    <property type="molecule type" value="Genomic_DNA"/>
</dbReference>
<name>A0A2S5E9E3_9BACT</name>
<protein>
    <recommendedName>
        <fullName evidence="2">CAAX prenyl protease 2/Lysostaphin resistance protein A-like domain-containing protein</fullName>
    </recommendedName>
</protein>
<dbReference type="AlphaFoldDB" id="A0A2S5E9E3"/>
<evidence type="ECO:0000313" key="3">
    <source>
        <dbReference type="EMBL" id="POZ89764.1"/>
    </source>
</evidence>
<feature type="transmembrane region" description="Helical" evidence="1">
    <location>
        <begin position="196"/>
        <end position="215"/>
    </location>
</feature>
<keyword evidence="1" id="KW-0812">Transmembrane</keyword>
<feature type="domain" description="CAAX prenyl protease 2/Lysostaphin resistance protein A-like" evidence="2">
    <location>
        <begin position="129"/>
        <end position="234"/>
    </location>
</feature>
<reference evidence="3 4" key="1">
    <citation type="submission" date="2014-01" db="EMBL/GenBank/DDBJ databases">
        <title>Comparative genomics of Petrotoga.</title>
        <authorList>
            <person name="Chow K."/>
            <person name="Charchuk R."/>
            <person name="Nesbo C.L."/>
        </authorList>
    </citation>
    <scope>NUCLEOTIDE SEQUENCE [LARGE SCALE GENOMIC DNA]</scope>
    <source>
        <strain evidence="3 4">DSM 16923</strain>
    </source>
</reference>
<keyword evidence="1" id="KW-1133">Transmembrane helix</keyword>
<sequence>MAVNKSKRARIVITILLVFLFQQACSKLGSLVANMFDYSTIDKNGVFAWISIHHIVQALLALVLIIIMSKTYNIDFGLKVGDKRTGLKYVKIFTLAMLAYIAIISAIRYLSGQISQYDYPLTCTNVLGYLSFQLFLSGPSEEILFRALPISIITCLIPSEKGIKISKLHISWANLISAIFFALAHIKWTVNPFSVSMNYFQLLFSLVLGTMYGIVYQRSKSVIYPMMMHSLSNVAIVGAEYILSII</sequence>
<dbReference type="InterPro" id="IPR003675">
    <property type="entry name" value="Rce1/LyrA-like_dom"/>
</dbReference>
<comment type="caution">
    <text evidence="3">The sequence shown here is derived from an EMBL/GenBank/DDBJ whole genome shotgun (WGS) entry which is preliminary data.</text>
</comment>
<evidence type="ECO:0000256" key="1">
    <source>
        <dbReference type="SAM" id="Phobius"/>
    </source>
</evidence>
<dbReference type="Pfam" id="PF02517">
    <property type="entry name" value="Rce1-like"/>
    <property type="match status" value="1"/>
</dbReference>
<evidence type="ECO:0000259" key="2">
    <source>
        <dbReference type="Pfam" id="PF02517"/>
    </source>
</evidence>
<feature type="transmembrane region" description="Helical" evidence="1">
    <location>
        <begin position="89"/>
        <end position="110"/>
    </location>
</feature>
<dbReference type="Proteomes" id="UP000236950">
    <property type="component" value="Unassembled WGS sequence"/>
</dbReference>
<organism evidence="3 4">
    <name type="scientific">Petrotoga halophila DSM 16923</name>
    <dbReference type="NCBI Taxonomy" id="1122953"/>
    <lineage>
        <taxon>Bacteria</taxon>
        <taxon>Thermotogati</taxon>
        <taxon>Thermotogota</taxon>
        <taxon>Thermotogae</taxon>
        <taxon>Petrotogales</taxon>
        <taxon>Petrotogaceae</taxon>
        <taxon>Petrotoga</taxon>
    </lineage>
</organism>
<keyword evidence="4" id="KW-1185">Reference proteome</keyword>
<dbReference type="GO" id="GO:0080120">
    <property type="term" value="P:CAAX-box protein maturation"/>
    <property type="evidence" value="ECO:0007669"/>
    <property type="project" value="UniProtKB-ARBA"/>
</dbReference>
<dbReference type="RefSeq" id="WP_103899238.1">
    <property type="nucleotide sequence ID" value="NZ_JALY01000263.1"/>
</dbReference>
<accession>A0A2S5E9E3</accession>
<gene>
    <name evidence="3" type="ORF">AA81_12415</name>
</gene>
<keyword evidence="1" id="KW-0472">Membrane</keyword>
<dbReference type="GO" id="GO:0004175">
    <property type="term" value="F:endopeptidase activity"/>
    <property type="evidence" value="ECO:0007669"/>
    <property type="project" value="UniProtKB-ARBA"/>
</dbReference>
<proteinExistence type="predicted"/>
<feature type="transmembrane region" description="Helical" evidence="1">
    <location>
        <begin position="46"/>
        <end position="68"/>
    </location>
</feature>